<organism evidence="1 2">
    <name type="scientific">Henningerozyma blattae (strain ATCC 34711 / CBS 6284 / DSM 70876 / NBRC 10599 / NRRL Y-10934 / UCD 77-7)</name>
    <name type="common">Yeast</name>
    <name type="synonym">Tetrapisispora blattae</name>
    <dbReference type="NCBI Taxonomy" id="1071380"/>
    <lineage>
        <taxon>Eukaryota</taxon>
        <taxon>Fungi</taxon>
        <taxon>Dikarya</taxon>
        <taxon>Ascomycota</taxon>
        <taxon>Saccharomycotina</taxon>
        <taxon>Saccharomycetes</taxon>
        <taxon>Saccharomycetales</taxon>
        <taxon>Saccharomycetaceae</taxon>
        <taxon>Henningerozyma</taxon>
    </lineage>
</organism>
<keyword evidence="2" id="KW-1185">Reference proteome</keyword>
<dbReference type="OMA" id="EMISCAT"/>
<evidence type="ECO:0000313" key="1">
    <source>
        <dbReference type="EMBL" id="CCH60664.1"/>
    </source>
</evidence>
<dbReference type="GeneID" id="14495700"/>
<dbReference type="HOGENOM" id="CLU_117800_1_0_1"/>
<dbReference type="RefSeq" id="XP_004180183.1">
    <property type="nucleotide sequence ID" value="XM_004180135.1"/>
</dbReference>
<proteinExistence type="predicted"/>
<dbReference type="Pfam" id="PF08730">
    <property type="entry name" value="Rad33"/>
    <property type="match status" value="1"/>
</dbReference>
<evidence type="ECO:0008006" key="3">
    <source>
        <dbReference type="Google" id="ProtNLM"/>
    </source>
</evidence>
<dbReference type="OrthoDB" id="4085867at2759"/>
<reference evidence="1 2" key="1">
    <citation type="journal article" date="2011" name="Proc. Natl. Acad. Sci. U.S.A.">
        <title>Evolutionary erosion of yeast sex chromosomes by mating-type switching accidents.</title>
        <authorList>
            <person name="Gordon J.L."/>
            <person name="Armisen D."/>
            <person name="Proux-Wera E."/>
            <person name="Oheigeartaigh S.S."/>
            <person name="Byrne K.P."/>
            <person name="Wolfe K.H."/>
        </authorList>
    </citation>
    <scope>NUCLEOTIDE SEQUENCE [LARGE SCALE GENOMIC DNA]</scope>
    <source>
        <strain evidence="2">ATCC 34711 / CBS 6284 / DSM 70876 / NBRC 10599 / NRRL Y-10934 / UCD 77-7</strain>
    </source>
</reference>
<dbReference type="FunCoup" id="I2H2R2">
    <property type="interactions" value="30"/>
</dbReference>
<evidence type="ECO:0000313" key="2">
    <source>
        <dbReference type="Proteomes" id="UP000002866"/>
    </source>
</evidence>
<dbReference type="GO" id="GO:0006289">
    <property type="term" value="P:nucleotide-excision repair"/>
    <property type="evidence" value="ECO:0007669"/>
    <property type="project" value="EnsemblFungi"/>
</dbReference>
<dbReference type="STRING" id="1071380.I2H2R2"/>
<dbReference type="InterPro" id="IPR014841">
    <property type="entry name" value="Rad33"/>
</dbReference>
<dbReference type="EMBL" id="HE806319">
    <property type="protein sequence ID" value="CCH60664.1"/>
    <property type="molecule type" value="Genomic_DNA"/>
</dbReference>
<protein>
    <recommendedName>
        <fullName evidence="3">DNA repair protein RAD33</fullName>
    </recommendedName>
</protein>
<gene>
    <name evidence="1" type="primary">TBLA0D01560</name>
    <name evidence="1" type="ORF">TBLA_0D01560</name>
</gene>
<dbReference type="KEGG" id="tbl:TBLA_0D01560"/>
<dbReference type="InParanoid" id="I2H2R2"/>
<dbReference type="AlphaFoldDB" id="I2H2R2"/>
<dbReference type="eggNOG" id="ENOG502RZDT">
    <property type="taxonomic scope" value="Eukaryota"/>
</dbReference>
<dbReference type="Proteomes" id="UP000002866">
    <property type="component" value="Chromosome 4"/>
</dbReference>
<name>I2H2R2_HENB6</name>
<sequence length="176" mass="20513">MSGKKVSNSQLQRFLNAKPPQEIEDEMLLIYSELCADADMIKDQLDQFFDLLQLPRELYKLYDKREFCIDNLNIVDFDKLIRNTYLLLIYMDNKATIDEMWVLMVHGCGRDIRYPSVTLQNHVLSVKDIQKIAQYVGMDQKTGIVEMMATATNGKHLFLTYLDFAELMGKLGLLRF</sequence>
<accession>I2H2R2</accession>